<evidence type="ECO:0000313" key="3">
    <source>
        <dbReference type="Proteomes" id="UP001385892"/>
    </source>
</evidence>
<gene>
    <name evidence="2" type="ORF">WKW82_35195</name>
</gene>
<comment type="caution">
    <text evidence="2">The sequence shown here is derived from an EMBL/GenBank/DDBJ whole genome shotgun (WGS) entry which is preliminary data.</text>
</comment>
<keyword evidence="3" id="KW-1185">Reference proteome</keyword>
<name>A0ABU8WWM7_9BURK</name>
<feature type="region of interest" description="Disordered" evidence="1">
    <location>
        <begin position="1"/>
        <end position="39"/>
    </location>
</feature>
<sequence>MLAVSAKRATNAHLTSGTPSLSGQESGVGGFPARAGSNGTAHAERLGMLFEQSPSFMAVLEGPTHVIVQANPNYLR</sequence>
<reference evidence="2 3" key="1">
    <citation type="submission" date="2024-03" db="EMBL/GenBank/DDBJ databases">
        <title>Novel species of the genus Variovorax.</title>
        <authorList>
            <person name="Liu Q."/>
            <person name="Xin Y.-H."/>
        </authorList>
    </citation>
    <scope>NUCLEOTIDE SEQUENCE [LARGE SCALE GENOMIC DNA]</scope>
    <source>
        <strain evidence="2 3">KACC 18900</strain>
    </source>
</reference>
<dbReference type="Proteomes" id="UP001385892">
    <property type="component" value="Unassembled WGS sequence"/>
</dbReference>
<protein>
    <submittedName>
        <fullName evidence="2">Uncharacterized protein</fullName>
    </submittedName>
</protein>
<proteinExistence type="predicted"/>
<organism evidence="2 3">
    <name type="scientific">Variovorax rhizosphaerae</name>
    <dbReference type="NCBI Taxonomy" id="1836200"/>
    <lineage>
        <taxon>Bacteria</taxon>
        <taxon>Pseudomonadati</taxon>
        <taxon>Pseudomonadota</taxon>
        <taxon>Betaproteobacteria</taxon>
        <taxon>Burkholderiales</taxon>
        <taxon>Comamonadaceae</taxon>
        <taxon>Variovorax</taxon>
    </lineage>
</organism>
<accession>A0ABU8WWM7</accession>
<evidence type="ECO:0000313" key="2">
    <source>
        <dbReference type="EMBL" id="MEJ8851920.1"/>
    </source>
</evidence>
<dbReference type="EMBL" id="JBBKZT010000028">
    <property type="protein sequence ID" value="MEJ8851920.1"/>
    <property type="molecule type" value="Genomic_DNA"/>
</dbReference>
<evidence type="ECO:0000256" key="1">
    <source>
        <dbReference type="SAM" id="MobiDB-lite"/>
    </source>
</evidence>
<feature type="compositionally biased region" description="Polar residues" evidence="1">
    <location>
        <begin position="12"/>
        <end position="25"/>
    </location>
</feature>
<feature type="non-terminal residue" evidence="2">
    <location>
        <position position="76"/>
    </location>
</feature>